<dbReference type="AlphaFoldDB" id="A0A803YKX2"/>
<name>A0A803YKX2_MELGA</name>
<evidence type="ECO:0000313" key="1">
    <source>
        <dbReference type="Ensembl" id="ENSMGAP00000032420.1"/>
    </source>
</evidence>
<dbReference type="Proteomes" id="UP000001645">
    <property type="component" value="Chromosome 18"/>
</dbReference>
<sequence length="135" mass="15297">MELIEDCRVLSLCCVLGLWDLWVGLWDVSILTASLAKLLPNHFLRIGLITSWYQSGHWLLPRTKRFGVWPWEDNPTLLIMSFLFVYFAEKQIGKLGESSLPIKKKVGLSKLSEKLGESSLQNQKEKRGSACVSCG</sequence>
<dbReference type="Ensembl" id="ENSMGAT00000027004.1">
    <property type="protein sequence ID" value="ENSMGAP00000032420.1"/>
    <property type="gene ID" value="ENSMGAG00000022965.1"/>
</dbReference>
<protein>
    <submittedName>
        <fullName evidence="1">Uncharacterized protein</fullName>
    </submittedName>
</protein>
<dbReference type="GeneTree" id="ENSGT01040000244412"/>
<dbReference type="InParanoid" id="A0A803YKX2"/>
<organism evidence="1 2">
    <name type="scientific">Meleagris gallopavo</name>
    <name type="common">Wild turkey</name>
    <dbReference type="NCBI Taxonomy" id="9103"/>
    <lineage>
        <taxon>Eukaryota</taxon>
        <taxon>Metazoa</taxon>
        <taxon>Chordata</taxon>
        <taxon>Craniata</taxon>
        <taxon>Vertebrata</taxon>
        <taxon>Euteleostomi</taxon>
        <taxon>Archelosauria</taxon>
        <taxon>Archosauria</taxon>
        <taxon>Dinosauria</taxon>
        <taxon>Saurischia</taxon>
        <taxon>Theropoda</taxon>
        <taxon>Coelurosauria</taxon>
        <taxon>Aves</taxon>
        <taxon>Neognathae</taxon>
        <taxon>Galloanserae</taxon>
        <taxon>Galliformes</taxon>
        <taxon>Phasianidae</taxon>
        <taxon>Meleagridinae</taxon>
        <taxon>Meleagris</taxon>
    </lineage>
</organism>
<reference evidence="1 2" key="1">
    <citation type="journal article" date="2010" name="PLoS Biol.">
        <title>Multi-platform next-generation sequencing of the domestic turkey (Meleagris gallopavo): genome assembly and analysis.</title>
        <authorList>
            <person name="Dalloul R.A."/>
            <person name="Long J.A."/>
            <person name="Zimin A.V."/>
            <person name="Aslam L."/>
            <person name="Beal K."/>
            <person name="Blomberg L.A."/>
            <person name="Bouffard P."/>
            <person name="Burt D.W."/>
            <person name="Crasta O."/>
            <person name="Crooijmans R.P."/>
            <person name="Cooper K."/>
            <person name="Coulombe R.A."/>
            <person name="De S."/>
            <person name="Delany M.E."/>
            <person name="Dodgson J.B."/>
            <person name="Dong J.J."/>
            <person name="Evans C."/>
            <person name="Frederickson K.M."/>
            <person name="Flicek P."/>
            <person name="Florea L."/>
            <person name="Folkerts O."/>
            <person name="Groenen M.A."/>
            <person name="Harkins T.T."/>
            <person name="Herrero J."/>
            <person name="Hoffmann S."/>
            <person name="Megens H.J."/>
            <person name="Jiang A."/>
            <person name="de Jong P."/>
            <person name="Kaiser P."/>
            <person name="Kim H."/>
            <person name="Kim K.W."/>
            <person name="Kim S."/>
            <person name="Langenberger D."/>
            <person name="Lee M.K."/>
            <person name="Lee T."/>
            <person name="Mane S."/>
            <person name="Marcais G."/>
            <person name="Marz M."/>
            <person name="McElroy A.P."/>
            <person name="Modise T."/>
            <person name="Nefedov M."/>
            <person name="Notredame C."/>
            <person name="Paton I.R."/>
            <person name="Payne W.S."/>
            <person name="Pertea G."/>
            <person name="Prickett D."/>
            <person name="Puiu D."/>
            <person name="Qioa D."/>
            <person name="Raineri E."/>
            <person name="Ruffier M."/>
            <person name="Salzberg S.L."/>
            <person name="Schatz M.C."/>
            <person name="Scheuring C."/>
            <person name="Schmidt C.J."/>
            <person name="Schroeder S."/>
            <person name="Searle S.M."/>
            <person name="Smith E.J."/>
            <person name="Smith J."/>
            <person name="Sonstegard T.S."/>
            <person name="Stadler P.F."/>
            <person name="Tafer H."/>
            <person name="Tu Z.J."/>
            <person name="Van Tassell C.P."/>
            <person name="Vilella A.J."/>
            <person name="Williams K.P."/>
            <person name="Yorke J.A."/>
            <person name="Zhang L."/>
            <person name="Zhang H.B."/>
            <person name="Zhang X."/>
            <person name="Zhang Y."/>
            <person name="Reed K.M."/>
        </authorList>
    </citation>
    <scope>NUCLEOTIDE SEQUENCE [LARGE SCALE GENOMIC DNA]</scope>
</reference>
<accession>A0A803YKX2</accession>
<reference evidence="1" key="2">
    <citation type="submission" date="2025-08" db="UniProtKB">
        <authorList>
            <consortium name="Ensembl"/>
        </authorList>
    </citation>
    <scope>IDENTIFICATION</scope>
</reference>
<proteinExistence type="predicted"/>
<reference evidence="1" key="3">
    <citation type="submission" date="2025-09" db="UniProtKB">
        <authorList>
            <consortium name="Ensembl"/>
        </authorList>
    </citation>
    <scope>IDENTIFICATION</scope>
</reference>
<keyword evidence="2" id="KW-1185">Reference proteome</keyword>
<evidence type="ECO:0000313" key="2">
    <source>
        <dbReference type="Proteomes" id="UP000001645"/>
    </source>
</evidence>